<keyword evidence="4 8" id="KW-0547">Nucleotide-binding</keyword>
<evidence type="ECO:0000256" key="1">
    <source>
        <dbReference type="ARBA" id="ARBA00009018"/>
    </source>
</evidence>
<comment type="caution">
    <text evidence="10">The sequence shown here is derived from an EMBL/GenBank/DDBJ whole genome shotgun (WGS) entry which is preliminary data.</text>
</comment>
<keyword evidence="11" id="KW-1185">Reference proteome</keyword>
<dbReference type="PROSITE" id="PS51219">
    <property type="entry name" value="DPCK"/>
    <property type="match status" value="1"/>
</dbReference>
<dbReference type="InterPro" id="IPR027417">
    <property type="entry name" value="P-loop_NTPase"/>
</dbReference>
<evidence type="ECO:0000256" key="3">
    <source>
        <dbReference type="ARBA" id="ARBA00022679"/>
    </source>
</evidence>
<evidence type="ECO:0000256" key="4">
    <source>
        <dbReference type="ARBA" id="ARBA00022741"/>
    </source>
</evidence>
<name>A0A3L7K5U4_9BACI</name>
<dbReference type="GO" id="GO:0005737">
    <property type="term" value="C:cytoplasm"/>
    <property type="evidence" value="ECO:0007669"/>
    <property type="project" value="UniProtKB-SubCell"/>
</dbReference>
<comment type="pathway">
    <text evidence="8">Cofactor biosynthesis; coenzyme A biosynthesis; CoA from (R)-pantothenate: step 5/5.</text>
</comment>
<evidence type="ECO:0000313" key="11">
    <source>
        <dbReference type="Proteomes" id="UP000276770"/>
    </source>
</evidence>
<dbReference type="RefSeq" id="WP_121678667.1">
    <property type="nucleotide sequence ID" value="NZ_RCVZ01000001.1"/>
</dbReference>
<reference evidence="10 11" key="1">
    <citation type="submission" date="2018-10" db="EMBL/GenBank/DDBJ databases">
        <title>Falsibacillus sp. genome draft.</title>
        <authorList>
            <person name="Shi S."/>
        </authorList>
    </citation>
    <scope>NUCLEOTIDE SEQUENCE [LARGE SCALE GENOMIC DNA]</scope>
    <source>
        <strain evidence="10 11">GY 10110</strain>
    </source>
</reference>
<evidence type="ECO:0000256" key="5">
    <source>
        <dbReference type="ARBA" id="ARBA00022777"/>
    </source>
</evidence>
<comment type="subcellular location">
    <subcellularLocation>
        <location evidence="8">Cytoplasm</location>
    </subcellularLocation>
</comment>
<accession>A0A3L7K5U4</accession>
<keyword evidence="6 8" id="KW-0067">ATP-binding</keyword>
<protein>
    <recommendedName>
        <fullName evidence="8 9">Dephospho-CoA kinase</fullName>
        <ecNumber evidence="8 9">2.7.1.24</ecNumber>
    </recommendedName>
    <alternativeName>
        <fullName evidence="8">Dephosphocoenzyme A kinase</fullName>
    </alternativeName>
</protein>
<keyword evidence="3 8" id="KW-0808">Transferase</keyword>
<dbReference type="EC" id="2.7.1.24" evidence="8 9"/>
<dbReference type="PANTHER" id="PTHR10695:SF46">
    <property type="entry name" value="BIFUNCTIONAL COENZYME A SYNTHASE-RELATED"/>
    <property type="match status" value="1"/>
</dbReference>
<dbReference type="GO" id="GO:0005524">
    <property type="term" value="F:ATP binding"/>
    <property type="evidence" value="ECO:0007669"/>
    <property type="project" value="UniProtKB-UniRule"/>
</dbReference>
<keyword evidence="7 8" id="KW-0173">Coenzyme A biosynthesis</keyword>
<organism evidence="10 11">
    <name type="scientific">Falsibacillus albus</name>
    <dbReference type="NCBI Taxonomy" id="2478915"/>
    <lineage>
        <taxon>Bacteria</taxon>
        <taxon>Bacillati</taxon>
        <taxon>Bacillota</taxon>
        <taxon>Bacilli</taxon>
        <taxon>Bacillales</taxon>
        <taxon>Bacillaceae</taxon>
        <taxon>Falsibacillus</taxon>
    </lineage>
</organism>
<dbReference type="GO" id="GO:0004140">
    <property type="term" value="F:dephospho-CoA kinase activity"/>
    <property type="evidence" value="ECO:0007669"/>
    <property type="project" value="UniProtKB-UniRule"/>
</dbReference>
<dbReference type="HAMAP" id="MF_00376">
    <property type="entry name" value="Dephospho_CoA_kinase"/>
    <property type="match status" value="1"/>
</dbReference>
<evidence type="ECO:0000313" key="10">
    <source>
        <dbReference type="EMBL" id="RLQ97975.1"/>
    </source>
</evidence>
<evidence type="ECO:0000256" key="6">
    <source>
        <dbReference type="ARBA" id="ARBA00022840"/>
    </source>
</evidence>
<comment type="similarity">
    <text evidence="1 8">Belongs to the CoaE family.</text>
</comment>
<dbReference type="InterPro" id="IPR001977">
    <property type="entry name" value="Depp_CoAkinase"/>
</dbReference>
<dbReference type="Pfam" id="PF01121">
    <property type="entry name" value="CoaE"/>
    <property type="match status" value="1"/>
</dbReference>
<comment type="catalytic activity">
    <reaction evidence="8">
        <text>3'-dephospho-CoA + ATP = ADP + CoA + H(+)</text>
        <dbReference type="Rhea" id="RHEA:18245"/>
        <dbReference type="ChEBI" id="CHEBI:15378"/>
        <dbReference type="ChEBI" id="CHEBI:30616"/>
        <dbReference type="ChEBI" id="CHEBI:57287"/>
        <dbReference type="ChEBI" id="CHEBI:57328"/>
        <dbReference type="ChEBI" id="CHEBI:456216"/>
        <dbReference type="EC" id="2.7.1.24"/>
    </reaction>
</comment>
<dbReference type="GO" id="GO:0015937">
    <property type="term" value="P:coenzyme A biosynthetic process"/>
    <property type="evidence" value="ECO:0007669"/>
    <property type="project" value="UniProtKB-UniRule"/>
</dbReference>
<evidence type="ECO:0000256" key="8">
    <source>
        <dbReference type="HAMAP-Rule" id="MF_00376"/>
    </source>
</evidence>
<sequence length="200" mass="22387">MSLIIGLTGGIASGKSTVSEMLNHRGFKIIDADIAAREVVKAGAPALCEIVDAFGRGILLADGNLDRAKLGKIIFHDQEQRKKLNGIVHPAVRKWMNERKDEAIEQGKRTIFLDIPLLYESNLTYMVEKVILVYVDEEVQLHRLMERNGLSKDEASARISSQLPLSQKVKMADVVIDNNDRRENTEAQLEQLISKWGLLP</sequence>
<keyword evidence="5 8" id="KW-0418">Kinase</keyword>
<keyword evidence="2 8" id="KW-0963">Cytoplasm</keyword>
<evidence type="ECO:0000256" key="9">
    <source>
        <dbReference type="NCBIfam" id="TIGR00152"/>
    </source>
</evidence>
<dbReference type="OrthoDB" id="9812943at2"/>
<evidence type="ECO:0000256" key="2">
    <source>
        <dbReference type="ARBA" id="ARBA00022490"/>
    </source>
</evidence>
<dbReference type="Proteomes" id="UP000276770">
    <property type="component" value="Unassembled WGS sequence"/>
</dbReference>
<evidence type="ECO:0000256" key="7">
    <source>
        <dbReference type="ARBA" id="ARBA00022993"/>
    </source>
</evidence>
<gene>
    <name evidence="8" type="primary">coaE</name>
    <name evidence="10" type="ORF">D9X91_00870</name>
</gene>
<dbReference type="FunFam" id="3.40.50.300:FF:000991">
    <property type="entry name" value="Dephospho-CoA kinase"/>
    <property type="match status" value="1"/>
</dbReference>
<dbReference type="Gene3D" id="3.40.50.300">
    <property type="entry name" value="P-loop containing nucleotide triphosphate hydrolases"/>
    <property type="match status" value="1"/>
</dbReference>
<dbReference type="AlphaFoldDB" id="A0A3L7K5U4"/>
<dbReference type="NCBIfam" id="TIGR00152">
    <property type="entry name" value="dephospho-CoA kinase"/>
    <property type="match status" value="1"/>
</dbReference>
<dbReference type="CDD" id="cd02022">
    <property type="entry name" value="DPCK"/>
    <property type="match status" value="1"/>
</dbReference>
<dbReference type="UniPathway" id="UPA00241">
    <property type="reaction ID" value="UER00356"/>
</dbReference>
<proteinExistence type="inferred from homology"/>
<dbReference type="EMBL" id="RCVZ01000001">
    <property type="protein sequence ID" value="RLQ97975.1"/>
    <property type="molecule type" value="Genomic_DNA"/>
</dbReference>
<dbReference type="PANTHER" id="PTHR10695">
    <property type="entry name" value="DEPHOSPHO-COA KINASE-RELATED"/>
    <property type="match status" value="1"/>
</dbReference>
<comment type="function">
    <text evidence="8">Catalyzes the phosphorylation of the 3'-hydroxyl group of dephosphocoenzyme A to form coenzyme A.</text>
</comment>
<feature type="binding site" evidence="8">
    <location>
        <begin position="12"/>
        <end position="17"/>
    </location>
    <ligand>
        <name>ATP</name>
        <dbReference type="ChEBI" id="CHEBI:30616"/>
    </ligand>
</feature>
<dbReference type="SUPFAM" id="SSF52540">
    <property type="entry name" value="P-loop containing nucleoside triphosphate hydrolases"/>
    <property type="match status" value="1"/>
</dbReference>